<dbReference type="GO" id="GO:0005886">
    <property type="term" value="C:plasma membrane"/>
    <property type="evidence" value="ECO:0007669"/>
    <property type="project" value="UniProtKB-SubCell"/>
</dbReference>
<protein>
    <submittedName>
        <fullName evidence="10">Peptide/nickel transport system permease protein</fullName>
    </submittedName>
</protein>
<dbReference type="InterPro" id="IPR050366">
    <property type="entry name" value="BP-dependent_transpt_permease"/>
</dbReference>
<dbReference type="AlphaFoldDB" id="A0A7W6WMC1"/>
<evidence type="ECO:0000256" key="2">
    <source>
        <dbReference type="ARBA" id="ARBA00022448"/>
    </source>
</evidence>
<accession>A0A7W6WMC1</accession>
<keyword evidence="5 7" id="KW-1133">Transmembrane helix</keyword>
<keyword evidence="6 7" id="KW-0472">Membrane</keyword>
<feature type="compositionally biased region" description="Basic and acidic residues" evidence="8">
    <location>
        <begin position="11"/>
        <end position="20"/>
    </location>
</feature>
<dbReference type="PANTHER" id="PTHR43386:SF26">
    <property type="entry name" value="ABC TRANSPORTER PERMEASE PROTEIN"/>
    <property type="match status" value="1"/>
</dbReference>
<dbReference type="GO" id="GO:0055085">
    <property type="term" value="P:transmembrane transport"/>
    <property type="evidence" value="ECO:0007669"/>
    <property type="project" value="InterPro"/>
</dbReference>
<feature type="transmembrane region" description="Helical" evidence="7">
    <location>
        <begin position="228"/>
        <end position="246"/>
    </location>
</feature>
<feature type="transmembrane region" description="Helical" evidence="7">
    <location>
        <begin position="126"/>
        <end position="151"/>
    </location>
</feature>
<evidence type="ECO:0000256" key="6">
    <source>
        <dbReference type="ARBA" id="ARBA00023136"/>
    </source>
</evidence>
<evidence type="ECO:0000256" key="3">
    <source>
        <dbReference type="ARBA" id="ARBA00022475"/>
    </source>
</evidence>
<dbReference type="InterPro" id="IPR035906">
    <property type="entry name" value="MetI-like_sf"/>
</dbReference>
<dbReference type="Pfam" id="PF00528">
    <property type="entry name" value="BPD_transp_1"/>
    <property type="match status" value="1"/>
</dbReference>
<keyword evidence="2 7" id="KW-0813">Transport</keyword>
<dbReference type="EMBL" id="JACIGI010000064">
    <property type="protein sequence ID" value="MBB4287910.1"/>
    <property type="molecule type" value="Genomic_DNA"/>
</dbReference>
<reference evidence="10 11" key="1">
    <citation type="submission" date="2020-08" db="EMBL/GenBank/DDBJ databases">
        <title>Genome sequencing of Purple Non-Sulfur Bacteria from various extreme environments.</title>
        <authorList>
            <person name="Mayer M."/>
        </authorList>
    </citation>
    <scope>NUCLEOTIDE SEQUENCE [LARGE SCALE GENOMIC DNA]</scope>
    <source>
        <strain evidence="10 11">JA135</strain>
    </source>
</reference>
<feature type="transmembrane region" description="Helical" evidence="7">
    <location>
        <begin position="253"/>
        <end position="278"/>
    </location>
</feature>
<feature type="region of interest" description="Disordered" evidence="8">
    <location>
        <begin position="1"/>
        <end position="23"/>
    </location>
</feature>
<dbReference type="PANTHER" id="PTHR43386">
    <property type="entry name" value="OLIGOPEPTIDE TRANSPORT SYSTEM PERMEASE PROTEIN APPC"/>
    <property type="match status" value="1"/>
</dbReference>
<evidence type="ECO:0000256" key="1">
    <source>
        <dbReference type="ARBA" id="ARBA00004651"/>
    </source>
</evidence>
<organism evidence="10 11">
    <name type="scientific">Roseospira goensis</name>
    <dbReference type="NCBI Taxonomy" id="391922"/>
    <lineage>
        <taxon>Bacteria</taxon>
        <taxon>Pseudomonadati</taxon>
        <taxon>Pseudomonadota</taxon>
        <taxon>Alphaproteobacteria</taxon>
        <taxon>Rhodospirillales</taxon>
        <taxon>Rhodospirillaceae</taxon>
        <taxon>Roseospira</taxon>
    </lineage>
</organism>
<name>A0A7W6WMC1_9PROT</name>
<evidence type="ECO:0000256" key="7">
    <source>
        <dbReference type="RuleBase" id="RU363032"/>
    </source>
</evidence>
<feature type="transmembrane region" description="Helical" evidence="7">
    <location>
        <begin position="301"/>
        <end position="325"/>
    </location>
</feature>
<comment type="similarity">
    <text evidence="7">Belongs to the binding-protein-dependent transport system permease family.</text>
</comment>
<sequence>MTEPGEIPLEAPREAPREAPLEAPGTRLGRLRATAWRAWDSDILYSFLRSPVTILAAVVALTLVAASLAAPMIAPTNPFALETVDLMAAFTPPVWMEGGSWDYVLGTDDQGRDLLSAILYGMRISLFVGVASVLFAMVLGVGLGLLAGYAGGWIDGLLMRIADVQISFPAILIALLIDGVARGLLPREVHHEVAIWVIIFAIGAPGWVQYARTVRGSTMVEKNREYVMAAHIMGVHPVVIALRHVLPNAMGPVLVIATIHLAIAVITEATLSFLGVGLPPTEPSLGTLIRIGNDFLFSGEWWITLFPGVALVLLVLSVNLLGDWLRDALNPKLR</sequence>
<dbReference type="Proteomes" id="UP000555728">
    <property type="component" value="Unassembled WGS sequence"/>
</dbReference>
<keyword evidence="3" id="KW-1003">Cell membrane</keyword>
<dbReference type="SUPFAM" id="SSF161098">
    <property type="entry name" value="MetI-like"/>
    <property type="match status" value="1"/>
</dbReference>
<feature type="transmembrane region" description="Helical" evidence="7">
    <location>
        <begin position="157"/>
        <end position="177"/>
    </location>
</feature>
<dbReference type="PROSITE" id="PS50928">
    <property type="entry name" value="ABC_TM1"/>
    <property type="match status" value="1"/>
</dbReference>
<evidence type="ECO:0000313" key="10">
    <source>
        <dbReference type="EMBL" id="MBB4287910.1"/>
    </source>
</evidence>
<dbReference type="CDD" id="cd06261">
    <property type="entry name" value="TM_PBP2"/>
    <property type="match status" value="1"/>
</dbReference>
<keyword evidence="11" id="KW-1185">Reference proteome</keyword>
<dbReference type="InterPro" id="IPR000515">
    <property type="entry name" value="MetI-like"/>
</dbReference>
<comment type="subcellular location">
    <subcellularLocation>
        <location evidence="1 7">Cell membrane</location>
        <topology evidence="1 7">Multi-pass membrane protein</topology>
    </subcellularLocation>
</comment>
<proteinExistence type="inferred from homology"/>
<comment type="caution">
    <text evidence="10">The sequence shown here is derived from an EMBL/GenBank/DDBJ whole genome shotgun (WGS) entry which is preliminary data.</text>
</comment>
<keyword evidence="4 7" id="KW-0812">Transmembrane</keyword>
<evidence type="ECO:0000313" key="11">
    <source>
        <dbReference type="Proteomes" id="UP000555728"/>
    </source>
</evidence>
<evidence type="ECO:0000256" key="5">
    <source>
        <dbReference type="ARBA" id="ARBA00022989"/>
    </source>
</evidence>
<evidence type="ECO:0000256" key="8">
    <source>
        <dbReference type="SAM" id="MobiDB-lite"/>
    </source>
</evidence>
<feature type="domain" description="ABC transmembrane type-1" evidence="9">
    <location>
        <begin position="122"/>
        <end position="322"/>
    </location>
</feature>
<evidence type="ECO:0000256" key="4">
    <source>
        <dbReference type="ARBA" id="ARBA00022692"/>
    </source>
</evidence>
<dbReference type="RefSeq" id="WP_184438110.1">
    <property type="nucleotide sequence ID" value="NZ_JACIGI010000064.1"/>
</dbReference>
<dbReference type="Gene3D" id="1.10.3720.10">
    <property type="entry name" value="MetI-like"/>
    <property type="match status" value="1"/>
</dbReference>
<feature type="transmembrane region" description="Helical" evidence="7">
    <location>
        <begin position="189"/>
        <end position="208"/>
    </location>
</feature>
<gene>
    <name evidence="10" type="ORF">GGD88_003677</name>
</gene>
<evidence type="ECO:0000259" key="9">
    <source>
        <dbReference type="PROSITE" id="PS50928"/>
    </source>
</evidence>
<feature type="transmembrane region" description="Helical" evidence="7">
    <location>
        <begin position="52"/>
        <end position="74"/>
    </location>
</feature>